<gene>
    <name evidence="5" type="ORF">ABVK50_30935</name>
</gene>
<evidence type="ECO:0000256" key="3">
    <source>
        <dbReference type="RuleBase" id="RU000363"/>
    </source>
</evidence>
<dbReference type="SMART" id="SM00822">
    <property type="entry name" value="PKS_KR"/>
    <property type="match status" value="1"/>
</dbReference>
<dbReference type="Pfam" id="PF00106">
    <property type="entry name" value="adh_short"/>
    <property type="match status" value="1"/>
</dbReference>
<evidence type="ECO:0000256" key="1">
    <source>
        <dbReference type="ARBA" id="ARBA00006484"/>
    </source>
</evidence>
<dbReference type="InterPro" id="IPR002347">
    <property type="entry name" value="SDR_fam"/>
</dbReference>
<feature type="domain" description="Ketoreductase" evidence="4">
    <location>
        <begin position="6"/>
        <end position="179"/>
    </location>
</feature>
<dbReference type="GO" id="GO:0016491">
    <property type="term" value="F:oxidoreductase activity"/>
    <property type="evidence" value="ECO:0007669"/>
    <property type="project" value="UniProtKB-KW"/>
</dbReference>
<keyword evidence="2" id="KW-0560">Oxidoreductase</keyword>
<dbReference type="InterPro" id="IPR036291">
    <property type="entry name" value="NAD(P)-bd_dom_sf"/>
</dbReference>
<dbReference type="InterPro" id="IPR020904">
    <property type="entry name" value="Sc_DH/Rdtase_CS"/>
</dbReference>
<sequence length="247" mass="26725">MNITGNTILITGGGSGIGRALAEALLARGNNVIVTGRNRDKLKDLEAANPGIHTFQLDVDDPDEITAFSRQVVEDFPSLNVLINNAGIMRAEAVRDGSTATAEATITTNLLGPIRLTTALLPHLISMPDAALLTVSSGLAFLPRGGFPTYCATKAAIHSYSQTLRVQLRGTSVQVIELVPPYVQTELTGPQQASDPNAMPLEDYISQTMVLLQEQPDAEEILVERVHFQRFAEREGRYQESFARLNG</sequence>
<dbReference type="AlphaFoldDB" id="A0AAU8D1X7"/>
<evidence type="ECO:0000313" key="5">
    <source>
        <dbReference type="EMBL" id="XCG52544.1"/>
    </source>
</evidence>
<proteinExistence type="inferred from homology"/>
<protein>
    <submittedName>
        <fullName evidence="5">SDR family oxidoreductase</fullName>
    </submittedName>
</protein>
<dbReference type="RefSeq" id="WP_353646747.1">
    <property type="nucleotide sequence ID" value="NZ_CP159256.1"/>
</dbReference>
<dbReference type="PANTHER" id="PTHR44196">
    <property type="entry name" value="DEHYDROGENASE/REDUCTASE SDR FAMILY MEMBER 7B"/>
    <property type="match status" value="1"/>
</dbReference>
<dbReference type="GO" id="GO:0016020">
    <property type="term" value="C:membrane"/>
    <property type="evidence" value="ECO:0007669"/>
    <property type="project" value="TreeGrafter"/>
</dbReference>
<reference evidence="5" key="1">
    <citation type="submission" date="2024-06" db="EMBL/GenBank/DDBJ databases">
        <title>Mesorhizobium karijinii sp. nov., a symbiont of the iconic Swainsona formosa from arid Australia.</title>
        <authorList>
            <person name="Hill Y.J."/>
            <person name="Watkin E.L.J."/>
            <person name="O'Hara G.W."/>
            <person name="Terpolilli J."/>
            <person name="Tye M.L."/>
            <person name="Kohlmeier M.G."/>
        </authorList>
    </citation>
    <scope>NUCLEOTIDE SEQUENCE</scope>
    <source>
        <strain evidence="5">WSM2240</strain>
        <plasmid evidence="5">pMk2240A</plasmid>
    </source>
</reference>
<comment type="similarity">
    <text evidence="1 3">Belongs to the short-chain dehydrogenases/reductases (SDR) family.</text>
</comment>
<dbReference type="PROSITE" id="PS00061">
    <property type="entry name" value="ADH_SHORT"/>
    <property type="match status" value="1"/>
</dbReference>
<organism evidence="5">
    <name type="scientific">Mesorhizobium sp. WSM2240</name>
    <dbReference type="NCBI Taxonomy" id="3228851"/>
    <lineage>
        <taxon>Bacteria</taxon>
        <taxon>Pseudomonadati</taxon>
        <taxon>Pseudomonadota</taxon>
        <taxon>Alphaproteobacteria</taxon>
        <taxon>Hyphomicrobiales</taxon>
        <taxon>Phyllobacteriaceae</taxon>
        <taxon>Mesorhizobium</taxon>
    </lineage>
</organism>
<name>A0AAU8D1X7_9HYPH</name>
<dbReference type="SUPFAM" id="SSF51735">
    <property type="entry name" value="NAD(P)-binding Rossmann-fold domains"/>
    <property type="match status" value="1"/>
</dbReference>
<geneLocation type="plasmid" evidence="5">
    <name>pMk2240A</name>
</geneLocation>
<evidence type="ECO:0000256" key="2">
    <source>
        <dbReference type="ARBA" id="ARBA00023002"/>
    </source>
</evidence>
<dbReference type="InterPro" id="IPR057326">
    <property type="entry name" value="KR_dom"/>
</dbReference>
<evidence type="ECO:0000259" key="4">
    <source>
        <dbReference type="SMART" id="SM00822"/>
    </source>
</evidence>
<accession>A0AAU8D1X7</accession>
<dbReference type="Gene3D" id="3.40.50.720">
    <property type="entry name" value="NAD(P)-binding Rossmann-like Domain"/>
    <property type="match status" value="1"/>
</dbReference>
<dbReference type="PANTHER" id="PTHR44196:SF1">
    <property type="entry name" value="DEHYDROGENASE_REDUCTASE SDR FAMILY MEMBER 7B"/>
    <property type="match status" value="1"/>
</dbReference>
<dbReference type="PRINTS" id="PR00080">
    <property type="entry name" value="SDRFAMILY"/>
</dbReference>
<keyword evidence="5" id="KW-0614">Plasmid</keyword>
<dbReference type="PRINTS" id="PR00081">
    <property type="entry name" value="GDHRDH"/>
</dbReference>
<dbReference type="EMBL" id="CP159256">
    <property type="protein sequence ID" value="XCG52544.1"/>
    <property type="molecule type" value="Genomic_DNA"/>
</dbReference>